<evidence type="ECO:0000313" key="1">
    <source>
        <dbReference type="EMBL" id="MCD2197273.1"/>
    </source>
</evidence>
<accession>A0ABS8PG89</accession>
<reference evidence="1 2" key="1">
    <citation type="submission" date="2021-11" db="EMBL/GenBank/DDBJ databases">
        <title>Draft genome sequence of Actinomycetospora sp. SF1 isolated from the rhizosphere soil.</title>
        <authorList>
            <person name="Duangmal K."/>
            <person name="Chantavorakit T."/>
        </authorList>
    </citation>
    <scope>NUCLEOTIDE SEQUENCE [LARGE SCALE GENOMIC DNA]</scope>
    <source>
        <strain evidence="1 2">TBRC 5722</strain>
    </source>
</reference>
<proteinExistence type="predicted"/>
<dbReference type="Proteomes" id="UP001199469">
    <property type="component" value="Unassembled WGS sequence"/>
</dbReference>
<dbReference type="RefSeq" id="WP_230739187.1">
    <property type="nucleotide sequence ID" value="NZ_JAJNDB010000007.1"/>
</dbReference>
<dbReference type="EMBL" id="JAJNDB010000007">
    <property type="protein sequence ID" value="MCD2197273.1"/>
    <property type="molecule type" value="Genomic_DNA"/>
</dbReference>
<keyword evidence="2" id="KW-1185">Reference proteome</keyword>
<gene>
    <name evidence="1" type="ORF">LQ327_28265</name>
</gene>
<organism evidence="1 2">
    <name type="scientific">Actinomycetospora endophytica</name>
    <dbReference type="NCBI Taxonomy" id="2291215"/>
    <lineage>
        <taxon>Bacteria</taxon>
        <taxon>Bacillati</taxon>
        <taxon>Actinomycetota</taxon>
        <taxon>Actinomycetes</taxon>
        <taxon>Pseudonocardiales</taxon>
        <taxon>Pseudonocardiaceae</taxon>
        <taxon>Actinomycetospora</taxon>
    </lineage>
</organism>
<sequence length="60" mass="6141">MSLEVVGKLAQRPTVSGLRGREDLVEFLFGEVGDGGLDGGSDGGVTLPDLVLALGFPGLR</sequence>
<evidence type="ECO:0000313" key="2">
    <source>
        <dbReference type="Proteomes" id="UP001199469"/>
    </source>
</evidence>
<protein>
    <submittedName>
        <fullName evidence="1">Uncharacterized protein</fullName>
    </submittedName>
</protein>
<comment type="caution">
    <text evidence="1">The sequence shown here is derived from an EMBL/GenBank/DDBJ whole genome shotgun (WGS) entry which is preliminary data.</text>
</comment>
<name>A0ABS8PG89_9PSEU</name>